<accession>A0A5M8QU56</accession>
<dbReference type="SUPFAM" id="SSF102645">
    <property type="entry name" value="CoaB-like"/>
    <property type="match status" value="1"/>
</dbReference>
<dbReference type="GO" id="GO:0004633">
    <property type="term" value="F:phosphopantothenoylcysteine decarboxylase activity"/>
    <property type="evidence" value="ECO:0007669"/>
    <property type="project" value="UniProtKB-UniRule"/>
</dbReference>
<comment type="pathway">
    <text evidence="3 4">Cofactor biosynthesis; coenzyme A biosynthesis; CoA from (R)-pantothenate: step 3/5.</text>
</comment>
<comment type="caution">
    <text evidence="3">Lacks conserved residue(s) required for the propagation of feature annotation.</text>
</comment>
<dbReference type="Gene3D" id="3.40.50.10300">
    <property type="entry name" value="CoaB-like"/>
    <property type="match status" value="1"/>
</dbReference>
<evidence type="ECO:0000259" key="5">
    <source>
        <dbReference type="Pfam" id="PF02441"/>
    </source>
</evidence>
<dbReference type="InterPro" id="IPR003382">
    <property type="entry name" value="Flavoprotein"/>
</dbReference>
<evidence type="ECO:0000256" key="3">
    <source>
        <dbReference type="HAMAP-Rule" id="MF_02225"/>
    </source>
</evidence>
<comment type="cofactor">
    <cofactor evidence="3">
        <name>FMN</name>
        <dbReference type="ChEBI" id="CHEBI:58210"/>
    </cofactor>
    <text evidence="3">Binds 1 FMN per subunit.</text>
</comment>
<dbReference type="Pfam" id="PF04127">
    <property type="entry name" value="DFP"/>
    <property type="match status" value="1"/>
</dbReference>
<comment type="caution">
    <text evidence="7">The sequence shown here is derived from an EMBL/GenBank/DDBJ whole genome shotgun (WGS) entry which is preliminary data.</text>
</comment>
<feature type="binding site" evidence="3">
    <location>
        <position position="339"/>
    </location>
    <ligand>
        <name>CTP</name>
        <dbReference type="ChEBI" id="CHEBI:37563"/>
    </ligand>
</feature>
<feature type="region of interest" description="Phosphopantothenate--cysteine ligase" evidence="3">
    <location>
        <begin position="191"/>
        <end position="402"/>
    </location>
</feature>
<feature type="domain" description="Flavoprotein" evidence="5">
    <location>
        <begin position="6"/>
        <end position="175"/>
    </location>
</feature>
<keyword evidence="1 3" id="KW-0210">Decarboxylase</keyword>
<dbReference type="GO" id="GO:0071513">
    <property type="term" value="C:phosphopantothenoylcysteine decarboxylase complex"/>
    <property type="evidence" value="ECO:0007669"/>
    <property type="project" value="TreeGrafter"/>
</dbReference>
<comment type="function">
    <text evidence="3">Catalyzes two sequential steps in the biosynthesis of coenzyme A. In the first step cysteine is conjugated to 4'-phosphopantothenate to form 4-phosphopantothenoylcysteine. In the second step the latter compound is decarboxylated to form 4'-phosphopantotheine.</text>
</comment>
<dbReference type="RefSeq" id="WP_139013382.1">
    <property type="nucleotide sequence ID" value="NZ_VBSN01000049.1"/>
</dbReference>
<dbReference type="GO" id="GO:0015937">
    <property type="term" value="P:coenzyme A biosynthetic process"/>
    <property type="evidence" value="ECO:0007669"/>
    <property type="project" value="UniProtKB-UniRule"/>
</dbReference>
<evidence type="ECO:0000313" key="7">
    <source>
        <dbReference type="EMBL" id="KAA6438580.1"/>
    </source>
</evidence>
<keyword evidence="8" id="KW-1185">Reference proteome</keyword>
<dbReference type="PANTHER" id="PTHR14359:SF6">
    <property type="entry name" value="PHOSPHOPANTOTHENOYLCYSTEINE DECARBOXYLASE"/>
    <property type="match status" value="1"/>
</dbReference>
<dbReference type="EMBL" id="VBSN01000049">
    <property type="protein sequence ID" value="KAA6438580.1"/>
    <property type="molecule type" value="Genomic_DNA"/>
</dbReference>
<dbReference type="NCBIfam" id="TIGR00521">
    <property type="entry name" value="coaBC_dfp"/>
    <property type="match status" value="1"/>
</dbReference>
<feature type="binding site" evidence="3">
    <location>
        <position position="290"/>
    </location>
    <ligand>
        <name>CTP</name>
        <dbReference type="ChEBI" id="CHEBI:37563"/>
    </ligand>
</feature>
<dbReference type="EC" id="6.3.2.5" evidence="3"/>
<comment type="pathway">
    <text evidence="3 4">Cofactor biosynthesis; coenzyme A biosynthesis; CoA from (R)-pantothenate: step 2/5.</text>
</comment>
<dbReference type="GO" id="GO:0010181">
    <property type="term" value="F:FMN binding"/>
    <property type="evidence" value="ECO:0007669"/>
    <property type="project" value="UniProtKB-UniRule"/>
</dbReference>
<keyword evidence="3" id="KW-0460">Magnesium</keyword>
<comment type="similarity">
    <text evidence="3 4">In the C-terminal section; belongs to the PPC synthetase family.</text>
</comment>
<dbReference type="UniPathway" id="UPA00241">
    <property type="reaction ID" value="UER00353"/>
</dbReference>
<comment type="function">
    <text evidence="4">Catalyzes two steps in the biosynthesis of coenzyme A. In the first step cysteine is conjugated to 4'-phosphopantothenate to form 4-phosphopantothenoylcysteine, in the latter compound is decarboxylated to form 4'-phosphopantotheine.</text>
</comment>
<sequence length="402" mass="43486">MNLKGKKILLGVSGSIAAYKAALLVRLLVKQEAEVKVVMTESAKDFITPLTLSVLSKNPVFSSFSNDADGTWNNHVELGLWADAIIIAPATAKTLSKCATGNCDDLLTAVYLSARCPVFFAPAMDADMFQHGTTKQNIHTLISFGNHFIDPDHGELASGLTGEGRLAEPEKIIHELSVFFSRVPVAARKKVLITAGPTLEAIDPVRYIGNRSSGKMGYAIASAFSAAGASVTLISGPTSLKSADQSIKLHSVQSAKEMFEAASAEFDQHDVVIFAAAVADYTPKYVAGQKIKKQGSEMSLELTRTPDIAGTLGKLKKENQLLIGFALETENELQYAIDKLERKNFDYIILNSLNDPGAGFAHDTNKITVIDKDKNVSHFNLKSKEDVARDILNIVLAKWMEA</sequence>
<dbReference type="InterPro" id="IPR005252">
    <property type="entry name" value="CoaBC"/>
</dbReference>
<feature type="domain" description="DNA/pantothenate metabolism flavoprotein C-terminal" evidence="6">
    <location>
        <begin position="188"/>
        <end position="396"/>
    </location>
</feature>
<evidence type="ECO:0000256" key="1">
    <source>
        <dbReference type="ARBA" id="ARBA00022793"/>
    </source>
</evidence>
<comment type="cofactor">
    <cofactor evidence="3">
        <name>Mg(2+)</name>
        <dbReference type="ChEBI" id="CHEBI:18420"/>
    </cofactor>
</comment>
<dbReference type="HAMAP" id="MF_02225">
    <property type="entry name" value="CoaBC"/>
    <property type="match status" value="1"/>
</dbReference>
<dbReference type="Pfam" id="PF02441">
    <property type="entry name" value="Flavoprotein"/>
    <property type="match status" value="1"/>
</dbReference>
<dbReference type="InterPro" id="IPR007085">
    <property type="entry name" value="DNA/pantothenate-metab_flavo_C"/>
</dbReference>
<comment type="catalytic activity">
    <reaction evidence="3 4">
        <text>(R)-4'-phosphopantothenate + L-cysteine + CTP = N-[(R)-4-phosphopantothenoyl]-L-cysteine + CMP + diphosphate + H(+)</text>
        <dbReference type="Rhea" id="RHEA:19397"/>
        <dbReference type="ChEBI" id="CHEBI:10986"/>
        <dbReference type="ChEBI" id="CHEBI:15378"/>
        <dbReference type="ChEBI" id="CHEBI:33019"/>
        <dbReference type="ChEBI" id="CHEBI:35235"/>
        <dbReference type="ChEBI" id="CHEBI:37563"/>
        <dbReference type="ChEBI" id="CHEBI:59458"/>
        <dbReference type="ChEBI" id="CHEBI:60377"/>
        <dbReference type="EC" id="6.3.2.5"/>
    </reaction>
</comment>
<feature type="binding site" evidence="3">
    <location>
        <position position="343"/>
    </location>
    <ligand>
        <name>CTP</name>
        <dbReference type="ChEBI" id="CHEBI:37563"/>
    </ligand>
</feature>
<gene>
    <name evidence="3 7" type="primary">coaBC</name>
    <name evidence="7" type="ORF">FEM33_18085</name>
</gene>
<keyword evidence="3" id="KW-0479">Metal-binding</keyword>
<protein>
    <recommendedName>
        <fullName evidence="3">Coenzyme A biosynthesis bifunctional protein CoaBC</fullName>
    </recommendedName>
    <alternativeName>
        <fullName evidence="3">DNA/pantothenate metabolism flavoprotein</fullName>
    </alternativeName>
    <alternativeName>
        <fullName evidence="3">Phosphopantothenoylcysteine synthetase/decarboxylase</fullName>
        <shortName evidence="3">PPCS-PPCDC</shortName>
    </alternativeName>
    <domain>
        <recommendedName>
            <fullName evidence="3">Phosphopantothenoylcysteine decarboxylase</fullName>
            <shortName evidence="3">PPC decarboxylase</shortName>
            <shortName evidence="3">PPC-DC</shortName>
            <ecNumber evidence="3">4.1.1.36</ecNumber>
        </recommendedName>
        <alternativeName>
            <fullName evidence="3">CoaC</fullName>
        </alternativeName>
    </domain>
    <domain>
        <recommendedName>
            <fullName evidence="3">Phosphopantothenate--cysteine ligase</fullName>
            <ecNumber evidence="3">6.3.2.5</ecNumber>
        </recommendedName>
        <alternativeName>
            <fullName evidence="3">CoaB</fullName>
        </alternativeName>
        <alternativeName>
            <fullName evidence="3">Phosphopantothenoylcysteine synthetase</fullName>
            <shortName evidence="3">PPC synthetase</shortName>
            <shortName evidence="3">PPC-S</shortName>
        </alternativeName>
    </domain>
</protein>
<proteinExistence type="inferred from homology"/>
<evidence type="ECO:0000256" key="2">
    <source>
        <dbReference type="ARBA" id="ARBA00023239"/>
    </source>
</evidence>
<dbReference type="GO" id="GO:0046872">
    <property type="term" value="F:metal ion binding"/>
    <property type="evidence" value="ECO:0007669"/>
    <property type="project" value="UniProtKB-KW"/>
</dbReference>
<dbReference type="SUPFAM" id="SSF52507">
    <property type="entry name" value="Homo-oligomeric flavin-containing Cys decarboxylases, HFCD"/>
    <property type="match status" value="1"/>
</dbReference>
<dbReference type="GO" id="GO:0004632">
    <property type="term" value="F:phosphopantothenate--cysteine ligase activity"/>
    <property type="evidence" value="ECO:0007669"/>
    <property type="project" value="UniProtKB-UniRule"/>
</dbReference>
<evidence type="ECO:0000256" key="4">
    <source>
        <dbReference type="RuleBase" id="RU364078"/>
    </source>
</evidence>
<dbReference type="Proteomes" id="UP000323994">
    <property type="component" value="Unassembled WGS sequence"/>
</dbReference>
<feature type="region of interest" description="Phosphopantothenoylcysteine decarboxylase" evidence="3">
    <location>
        <begin position="1"/>
        <end position="190"/>
    </location>
</feature>
<keyword evidence="2 3" id="KW-0456">Lyase</keyword>
<keyword evidence="3 4" id="KW-0285">Flavoprotein</keyword>
<keyword evidence="3" id="KW-0511">Multifunctional enzyme</keyword>
<keyword evidence="3 4" id="KW-0288">FMN</keyword>
<feature type="binding site" evidence="3">
    <location>
        <position position="325"/>
    </location>
    <ligand>
        <name>CTP</name>
        <dbReference type="ChEBI" id="CHEBI:37563"/>
    </ligand>
</feature>
<dbReference type="Gene3D" id="3.40.50.1950">
    <property type="entry name" value="Flavin prenyltransferase-like"/>
    <property type="match status" value="1"/>
</dbReference>
<dbReference type="OrthoDB" id="9802554at2"/>
<reference evidence="7 8" key="1">
    <citation type="submission" date="2019-05" db="EMBL/GenBank/DDBJ databases">
        <authorList>
            <person name="Qu J.-H."/>
        </authorList>
    </citation>
    <scope>NUCLEOTIDE SEQUENCE [LARGE SCALE GENOMIC DNA]</scope>
    <source>
        <strain evidence="7 8">NS28</strain>
    </source>
</reference>
<evidence type="ECO:0000313" key="8">
    <source>
        <dbReference type="Proteomes" id="UP000323994"/>
    </source>
</evidence>
<dbReference type="PANTHER" id="PTHR14359">
    <property type="entry name" value="HOMO-OLIGOMERIC FLAVIN CONTAINING CYS DECARBOXYLASE FAMILY"/>
    <property type="match status" value="1"/>
</dbReference>
<dbReference type="EC" id="4.1.1.36" evidence="3"/>
<comment type="similarity">
    <text evidence="3 4">In the N-terminal section; belongs to the HFCD (homo-oligomeric flavin containing Cys decarboxylase) superfamily.</text>
</comment>
<dbReference type="InterPro" id="IPR036551">
    <property type="entry name" value="Flavin_trans-like"/>
</dbReference>
<dbReference type="AlphaFoldDB" id="A0A5M8QU56"/>
<dbReference type="GO" id="GO:0015941">
    <property type="term" value="P:pantothenate catabolic process"/>
    <property type="evidence" value="ECO:0007669"/>
    <property type="project" value="InterPro"/>
</dbReference>
<evidence type="ECO:0000259" key="6">
    <source>
        <dbReference type="Pfam" id="PF04127"/>
    </source>
</evidence>
<feature type="binding site" evidence="3">
    <location>
        <position position="280"/>
    </location>
    <ligand>
        <name>CTP</name>
        <dbReference type="ChEBI" id="CHEBI:37563"/>
    </ligand>
</feature>
<keyword evidence="3 4" id="KW-0436">Ligase</keyword>
<name>A0A5M8QU56_9BACT</name>
<organism evidence="7 8">
    <name type="scientific">Dyadobacter flavalbus</name>
    <dbReference type="NCBI Taxonomy" id="2579942"/>
    <lineage>
        <taxon>Bacteria</taxon>
        <taxon>Pseudomonadati</taxon>
        <taxon>Bacteroidota</taxon>
        <taxon>Cytophagia</taxon>
        <taxon>Cytophagales</taxon>
        <taxon>Spirosomataceae</taxon>
        <taxon>Dyadobacter</taxon>
    </lineage>
</organism>
<comment type="catalytic activity">
    <reaction evidence="3 4">
        <text>N-[(R)-4-phosphopantothenoyl]-L-cysteine + H(+) = (R)-4'-phosphopantetheine + CO2</text>
        <dbReference type="Rhea" id="RHEA:16793"/>
        <dbReference type="ChEBI" id="CHEBI:15378"/>
        <dbReference type="ChEBI" id="CHEBI:16526"/>
        <dbReference type="ChEBI" id="CHEBI:59458"/>
        <dbReference type="ChEBI" id="CHEBI:61723"/>
        <dbReference type="EC" id="4.1.1.36"/>
    </reaction>
</comment>
<dbReference type="InterPro" id="IPR035929">
    <property type="entry name" value="CoaB-like_sf"/>
</dbReference>